<dbReference type="InterPro" id="IPR001810">
    <property type="entry name" value="F-box_dom"/>
</dbReference>
<dbReference type="SUPFAM" id="SSF81383">
    <property type="entry name" value="F-box domain"/>
    <property type="match status" value="1"/>
</dbReference>
<comment type="caution">
    <text evidence="2">The sequence shown here is derived from an EMBL/GenBank/DDBJ whole genome shotgun (WGS) entry which is preliminary data.</text>
</comment>
<name>A0AAN9YBH2_9HEMI</name>
<dbReference type="EMBL" id="JBBCAQ010000003">
    <property type="protein sequence ID" value="KAK7604790.1"/>
    <property type="molecule type" value="Genomic_DNA"/>
</dbReference>
<accession>A0AAN9YBH2</accession>
<dbReference type="InterPro" id="IPR036047">
    <property type="entry name" value="F-box-like_dom_sf"/>
</dbReference>
<dbReference type="SMART" id="SM00256">
    <property type="entry name" value="FBOX"/>
    <property type="match status" value="1"/>
</dbReference>
<dbReference type="AlphaFoldDB" id="A0AAN9YBH2"/>
<sequence>MSSGDSENRELSYLPAEIWNKVFTFLPLDDRKSVRQSCHRFYEACNNIYLQKNEEIVFYGDINTNATTIHSLSSSKRKVWNVKLYKVRLGETCILEFFQKQGINIHSLEFNCCEPAPGIFDNIIKFCVNLHKLILIFRPPITEEYCKHLLDDFQLLKNNCIVRDSVKKFALKIPKVSSGSNNFYLKNCDFLCFFDIFPNISDLNLTFQIDRDFDFYNEDLVTPSLDLNSNISFASVRDQLLKMRQQLEKLHLHFTYYDRRFSYGLSIQTLHKIAGIEMEQLKELSLNWFELRDHTLINPFLNLRNLTHLDCTLNSSDSPSAFVQLLLNTATGLQTLTVRTISTFFMNRECFQTLVSSRLITLNFYPANVNQSDHDGIIDTFSNSVDYANISEDFFWIRSLLPNHTLKNLNMSTNNRHLLLLFCTYFQSVDTLILKDIEENILLRIFQVQTKFRTLVLCNCNEGPRYSSRSVDSTCLNQWLESSELSWNRHLNDLTHLHIVEHEICSLSEFMLTKFVFPKLKSLKIEVFSDRLQTRNKSQRVSSNLEKIWMIIKTKYTQLESLEIRCRDTTTFQQWLALLSALPKLRQFVISARRSALFSDAQYEYCIRTHPSLRLLCVLKPVSLGMRFRGNVYFFRDIITNSIEKRSITNITFHITVEREVYPLSFLKVVYEDVANRGI</sequence>
<proteinExistence type="predicted"/>
<dbReference type="SUPFAM" id="SSF52047">
    <property type="entry name" value="RNI-like"/>
    <property type="match status" value="1"/>
</dbReference>
<protein>
    <recommendedName>
        <fullName evidence="1">F-box domain-containing protein</fullName>
    </recommendedName>
</protein>
<evidence type="ECO:0000259" key="1">
    <source>
        <dbReference type="PROSITE" id="PS50181"/>
    </source>
</evidence>
<dbReference type="Proteomes" id="UP001367676">
    <property type="component" value="Unassembled WGS sequence"/>
</dbReference>
<gene>
    <name evidence="2" type="ORF">V9T40_005976</name>
</gene>
<dbReference type="Pfam" id="PF12937">
    <property type="entry name" value="F-box-like"/>
    <property type="match status" value="1"/>
</dbReference>
<evidence type="ECO:0000313" key="2">
    <source>
        <dbReference type="EMBL" id="KAK7604790.1"/>
    </source>
</evidence>
<dbReference type="PROSITE" id="PS50181">
    <property type="entry name" value="FBOX"/>
    <property type="match status" value="1"/>
</dbReference>
<keyword evidence="3" id="KW-1185">Reference proteome</keyword>
<feature type="domain" description="F-box" evidence="1">
    <location>
        <begin position="8"/>
        <end position="52"/>
    </location>
</feature>
<reference evidence="2 3" key="1">
    <citation type="submission" date="2024-03" db="EMBL/GenBank/DDBJ databases">
        <title>Adaptation during the transition from Ophiocordyceps entomopathogen to insect associate is accompanied by gene loss and intensified selection.</title>
        <authorList>
            <person name="Ward C.M."/>
            <person name="Onetto C.A."/>
            <person name="Borneman A.R."/>
        </authorList>
    </citation>
    <scope>NUCLEOTIDE SEQUENCE [LARGE SCALE GENOMIC DNA]</scope>
    <source>
        <strain evidence="2">AWRI1</strain>
        <tissue evidence="2">Single Adult Female</tissue>
    </source>
</reference>
<evidence type="ECO:0000313" key="3">
    <source>
        <dbReference type="Proteomes" id="UP001367676"/>
    </source>
</evidence>
<dbReference type="Gene3D" id="1.20.1280.50">
    <property type="match status" value="1"/>
</dbReference>
<organism evidence="2 3">
    <name type="scientific">Parthenolecanium corni</name>
    <dbReference type="NCBI Taxonomy" id="536013"/>
    <lineage>
        <taxon>Eukaryota</taxon>
        <taxon>Metazoa</taxon>
        <taxon>Ecdysozoa</taxon>
        <taxon>Arthropoda</taxon>
        <taxon>Hexapoda</taxon>
        <taxon>Insecta</taxon>
        <taxon>Pterygota</taxon>
        <taxon>Neoptera</taxon>
        <taxon>Paraneoptera</taxon>
        <taxon>Hemiptera</taxon>
        <taxon>Sternorrhyncha</taxon>
        <taxon>Coccoidea</taxon>
        <taxon>Coccidae</taxon>
        <taxon>Parthenolecanium</taxon>
    </lineage>
</organism>